<proteinExistence type="predicted"/>
<sequence>MRAVLAGVIRFEIDGLPDSFGLNHISATIG</sequence>
<accession>D3FQL6</accession>
<dbReference type="AlphaFoldDB" id="D3FQL6"/>
<dbReference type="Proteomes" id="UP000001544">
    <property type="component" value="Chromosome"/>
</dbReference>
<keyword evidence="2" id="KW-1185">Reference proteome</keyword>
<protein>
    <submittedName>
        <fullName evidence="1">Uncharacterized protein</fullName>
    </submittedName>
</protein>
<evidence type="ECO:0000313" key="2">
    <source>
        <dbReference type="Proteomes" id="UP000001544"/>
    </source>
</evidence>
<evidence type="ECO:0000313" key="1">
    <source>
        <dbReference type="EMBL" id="ADC51386.1"/>
    </source>
</evidence>
<name>D3FQL6_ALKPO</name>
<dbReference type="EMBL" id="CP001878">
    <property type="protein sequence ID" value="ADC51386.1"/>
    <property type="molecule type" value="Genomic_DNA"/>
</dbReference>
<dbReference type="KEGG" id="bpf:BpOF4_16715"/>
<organism evidence="1 2">
    <name type="scientific">Alkalihalophilus pseudofirmus (strain ATCC BAA-2126 / JCM 17055 / OF4)</name>
    <name type="common">Bacillus pseudofirmus</name>
    <dbReference type="NCBI Taxonomy" id="398511"/>
    <lineage>
        <taxon>Bacteria</taxon>
        <taxon>Bacillati</taxon>
        <taxon>Bacillota</taxon>
        <taxon>Bacilli</taxon>
        <taxon>Bacillales</taxon>
        <taxon>Bacillaceae</taxon>
        <taxon>Alkalihalophilus</taxon>
    </lineage>
</organism>
<dbReference type="HOGENOM" id="CLU_3402153_0_0_9"/>
<reference evidence="1 2" key="1">
    <citation type="journal article" date="2011" name="Environ. Microbiol.">
        <title>Genome of alkaliphilic Bacillus pseudofirmus OF4 reveals adaptations that support the ability to grow in an external pH range from 7.5 to 11.4.</title>
        <authorList>
            <person name="Janto B."/>
            <person name="Ahmed A."/>
            <person name="Ito M."/>
            <person name="Liu J."/>
            <person name="Hicks D.B."/>
            <person name="Pagni S."/>
            <person name="Fackelmayer O.J."/>
            <person name="Smith T.A."/>
            <person name="Earl J."/>
            <person name="Elbourne L.D."/>
            <person name="Hassan K."/>
            <person name="Paulsen I.T."/>
            <person name="Kolsto A.B."/>
            <person name="Tourasse N.J."/>
            <person name="Ehrlich G.D."/>
            <person name="Boissy R."/>
            <person name="Ivey D.M."/>
            <person name="Li G."/>
            <person name="Xue Y."/>
            <person name="Ma Y."/>
            <person name="Hu F.Z."/>
            <person name="Krulwich T.A."/>
        </authorList>
    </citation>
    <scope>NUCLEOTIDE SEQUENCE [LARGE SCALE GENOMIC DNA]</scope>
    <source>
        <strain evidence="2">ATCC BAA-2126 / JCM 17055 / OF4</strain>
    </source>
</reference>
<gene>
    <name evidence="1" type="ordered locus">BpOF4_16715</name>
</gene>